<dbReference type="OrthoDB" id="1179363at2"/>
<protein>
    <submittedName>
        <fullName evidence="2">Uncharacterized protein</fullName>
    </submittedName>
</protein>
<dbReference type="AlphaFoldDB" id="A0A4R7D168"/>
<name>A0A4R7D168_9FLAO</name>
<keyword evidence="1" id="KW-0812">Transmembrane</keyword>
<gene>
    <name evidence="2" type="ORF">DFQ03_2973</name>
</gene>
<proteinExistence type="predicted"/>
<keyword evidence="1" id="KW-1133">Transmembrane helix</keyword>
<keyword evidence="3" id="KW-1185">Reference proteome</keyword>
<dbReference type="Proteomes" id="UP000295274">
    <property type="component" value="Unassembled WGS sequence"/>
</dbReference>
<feature type="transmembrane region" description="Helical" evidence="1">
    <location>
        <begin position="7"/>
        <end position="28"/>
    </location>
</feature>
<accession>A0A4R7D168</accession>
<feature type="transmembrane region" description="Helical" evidence="1">
    <location>
        <begin position="40"/>
        <end position="57"/>
    </location>
</feature>
<keyword evidence="1" id="KW-0472">Membrane</keyword>
<evidence type="ECO:0000256" key="1">
    <source>
        <dbReference type="SAM" id="Phobius"/>
    </source>
</evidence>
<dbReference type="RefSeq" id="WP_133673898.1">
    <property type="nucleotide sequence ID" value="NZ_SNZW01000017.1"/>
</dbReference>
<organism evidence="2 3">
    <name type="scientific">Maribacter caenipelagi</name>
    <dbReference type="NCBI Taxonomy" id="1447781"/>
    <lineage>
        <taxon>Bacteria</taxon>
        <taxon>Pseudomonadati</taxon>
        <taxon>Bacteroidota</taxon>
        <taxon>Flavobacteriia</taxon>
        <taxon>Flavobacteriales</taxon>
        <taxon>Flavobacteriaceae</taxon>
        <taxon>Maribacter</taxon>
    </lineage>
</organism>
<comment type="caution">
    <text evidence="2">The sequence shown here is derived from an EMBL/GenBank/DDBJ whole genome shotgun (WGS) entry which is preliminary data.</text>
</comment>
<evidence type="ECO:0000313" key="2">
    <source>
        <dbReference type="EMBL" id="TDS12516.1"/>
    </source>
</evidence>
<sequence>MKKPNTAVYIALAIVIIGLIFQVMEMGVFGKDPIPEITKYNQLFFWTGIAVWALGYIKQEDKKRRIAKMTCELNNNLNGLLVMNYHFKTNEPFAILF</sequence>
<reference evidence="2 3" key="1">
    <citation type="submission" date="2019-03" db="EMBL/GenBank/DDBJ databases">
        <title>Genomic Encyclopedia of Type Strains, Phase III (KMG-III): the genomes of soil and plant-associated and newly described type strains.</title>
        <authorList>
            <person name="Whitman W."/>
        </authorList>
    </citation>
    <scope>NUCLEOTIDE SEQUENCE [LARGE SCALE GENOMIC DNA]</scope>
    <source>
        <strain evidence="2 3">CECT 8455</strain>
    </source>
</reference>
<dbReference type="EMBL" id="SNZW01000017">
    <property type="protein sequence ID" value="TDS12516.1"/>
    <property type="molecule type" value="Genomic_DNA"/>
</dbReference>
<evidence type="ECO:0000313" key="3">
    <source>
        <dbReference type="Proteomes" id="UP000295274"/>
    </source>
</evidence>